<gene>
    <name evidence="2" type="ORF">I6N95_13350</name>
</gene>
<dbReference type="AlphaFoldDB" id="A0A940P994"/>
<keyword evidence="3" id="KW-1185">Reference proteome</keyword>
<dbReference type="InterPro" id="IPR016181">
    <property type="entry name" value="Acyl_CoA_acyltransferase"/>
</dbReference>
<proteinExistence type="predicted"/>
<evidence type="ECO:0000313" key="3">
    <source>
        <dbReference type="Proteomes" id="UP000674938"/>
    </source>
</evidence>
<dbReference type="InterPro" id="IPR052777">
    <property type="entry name" value="Acetyltransferase_Enz"/>
</dbReference>
<dbReference type="Proteomes" id="UP000674938">
    <property type="component" value="Unassembled WGS sequence"/>
</dbReference>
<protein>
    <submittedName>
        <fullName evidence="2">GNAT family N-acetyltransferase</fullName>
    </submittedName>
</protein>
<dbReference type="CDD" id="cd04301">
    <property type="entry name" value="NAT_SF"/>
    <property type="match status" value="1"/>
</dbReference>
<dbReference type="PANTHER" id="PTHR43305">
    <property type="entry name" value="FAMILY N-ACETYLTRANSFERASE, PUTATIVE (AFU_ORTHOLOGUE AFUA_2G01380)-RELATED"/>
    <property type="match status" value="1"/>
</dbReference>
<dbReference type="GO" id="GO:0016747">
    <property type="term" value="F:acyltransferase activity, transferring groups other than amino-acyl groups"/>
    <property type="evidence" value="ECO:0007669"/>
    <property type="project" value="InterPro"/>
</dbReference>
<dbReference type="PROSITE" id="PS51186">
    <property type="entry name" value="GNAT"/>
    <property type="match status" value="1"/>
</dbReference>
<evidence type="ECO:0000313" key="2">
    <source>
        <dbReference type="EMBL" id="MBP1042001.1"/>
    </source>
</evidence>
<organism evidence="2 3">
    <name type="scientific">Vagococcus allomyrinae</name>
    <dbReference type="NCBI Taxonomy" id="2794353"/>
    <lineage>
        <taxon>Bacteria</taxon>
        <taxon>Bacillati</taxon>
        <taxon>Bacillota</taxon>
        <taxon>Bacilli</taxon>
        <taxon>Lactobacillales</taxon>
        <taxon>Enterococcaceae</taxon>
        <taxon>Vagococcus</taxon>
    </lineage>
</organism>
<feature type="domain" description="N-acetyltransferase" evidence="1">
    <location>
        <begin position="1"/>
        <end position="158"/>
    </location>
</feature>
<dbReference type="Pfam" id="PF13508">
    <property type="entry name" value="Acetyltransf_7"/>
    <property type="match status" value="1"/>
</dbReference>
<comment type="caution">
    <text evidence="2">The sequence shown here is derived from an EMBL/GenBank/DDBJ whole genome shotgun (WGS) entry which is preliminary data.</text>
</comment>
<dbReference type="SUPFAM" id="SSF55729">
    <property type="entry name" value="Acyl-CoA N-acyltransferases (Nat)"/>
    <property type="match status" value="1"/>
</dbReference>
<dbReference type="Gene3D" id="3.40.630.30">
    <property type="match status" value="1"/>
</dbReference>
<evidence type="ECO:0000259" key="1">
    <source>
        <dbReference type="PROSITE" id="PS51186"/>
    </source>
</evidence>
<dbReference type="PANTHER" id="PTHR43305:SF1">
    <property type="entry name" value="FAMILY N-ACETYLTRANSFERASE, PUTATIVE (AFU_ORTHOLOGUE AFUA_2G01380)-RELATED"/>
    <property type="match status" value="1"/>
</dbReference>
<name>A0A940P994_9ENTE</name>
<dbReference type="RefSeq" id="WP_209528761.1">
    <property type="nucleotide sequence ID" value="NZ_JAEEGA010000008.1"/>
</dbReference>
<accession>A0A940P994</accession>
<sequence length="158" mass="17728">MKVRAIESRDNQAVKRLIQTSLKSFDLDVPGTAYFDPQLANLTEYYEAESAGAYWVVESNTGEIVACGGYGPFSGDSTICELQKLYVAESAQGKGLSKLLMNLILETAKVDYRHIYLETTRKLAVANLLYQKYGFLALDQPLAGSEHETMDLWYIRKL</sequence>
<dbReference type="EMBL" id="JAEEGA010000008">
    <property type="protein sequence ID" value="MBP1042001.1"/>
    <property type="molecule type" value="Genomic_DNA"/>
</dbReference>
<dbReference type="InterPro" id="IPR000182">
    <property type="entry name" value="GNAT_dom"/>
</dbReference>
<reference evidence="2" key="1">
    <citation type="submission" date="2020-12" db="EMBL/GenBank/DDBJ databases">
        <title>Vagococcus allomyrinae sp. nov. and Enterococcus lavae sp. nov., isolated from the larvae of Allomyrina dichotoma.</title>
        <authorList>
            <person name="Lee S.D."/>
        </authorList>
    </citation>
    <scope>NUCLEOTIDE SEQUENCE</scope>
    <source>
        <strain evidence="2">BWB3-3</strain>
    </source>
</reference>